<accession>A0A8X8AMK2</accession>
<feature type="region of interest" description="Disordered" evidence="1">
    <location>
        <begin position="94"/>
        <end position="118"/>
    </location>
</feature>
<proteinExistence type="predicted"/>
<evidence type="ECO:0000313" key="2">
    <source>
        <dbReference type="EMBL" id="KAG2308529.1"/>
    </source>
</evidence>
<feature type="region of interest" description="Disordered" evidence="1">
    <location>
        <begin position="133"/>
        <end position="176"/>
    </location>
</feature>
<evidence type="ECO:0000256" key="1">
    <source>
        <dbReference type="SAM" id="MobiDB-lite"/>
    </source>
</evidence>
<sequence>MLTPPPHRDDDHRKEHTASRDIQSSSHKGSPLDGRQINLPIGKYTVAVEAVRGVLLQYANCTDPAESATRRERLIQAEAKGQLEENAALVVRTSLSRNTTVDPEEESPLAMSSGRRSLSSRLGRAAAVVNNQSLPLAPSTERASATSRLGPLSTEINRNSPQNDLNDTSDPQSRAD</sequence>
<feature type="region of interest" description="Disordered" evidence="1">
    <location>
        <begin position="1"/>
        <end position="37"/>
    </location>
</feature>
<dbReference type="Proteomes" id="UP000886595">
    <property type="component" value="Unassembled WGS sequence"/>
</dbReference>
<evidence type="ECO:0000313" key="3">
    <source>
        <dbReference type="Proteomes" id="UP000886595"/>
    </source>
</evidence>
<feature type="compositionally biased region" description="Basic and acidic residues" evidence="1">
    <location>
        <begin position="1"/>
        <end position="19"/>
    </location>
</feature>
<dbReference type="AlphaFoldDB" id="A0A8X8AMK2"/>
<dbReference type="EMBL" id="JAAMPC010000006">
    <property type="protein sequence ID" value="KAG2308529.1"/>
    <property type="molecule type" value="Genomic_DNA"/>
</dbReference>
<keyword evidence="3" id="KW-1185">Reference proteome</keyword>
<feature type="compositionally biased region" description="Polar residues" evidence="1">
    <location>
        <begin position="154"/>
        <end position="176"/>
    </location>
</feature>
<protein>
    <submittedName>
        <fullName evidence="2">Uncharacterized protein</fullName>
    </submittedName>
</protein>
<gene>
    <name evidence="2" type="ORF">Bca52824_028277</name>
</gene>
<comment type="caution">
    <text evidence="2">The sequence shown here is derived from an EMBL/GenBank/DDBJ whole genome shotgun (WGS) entry which is preliminary data.</text>
</comment>
<name>A0A8X8AMK2_BRACI</name>
<reference evidence="2 3" key="1">
    <citation type="submission" date="2020-02" db="EMBL/GenBank/DDBJ databases">
        <authorList>
            <person name="Ma Q."/>
            <person name="Huang Y."/>
            <person name="Song X."/>
            <person name="Pei D."/>
        </authorList>
    </citation>
    <scope>NUCLEOTIDE SEQUENCE [LARGE SCALE GENOMIC DNA]</scope>
    <source>
        <strain evidence="2">Sxm20200214</strain>
        <tissue evidence="2">Leaf</tissue>
    </source>
</reference>
<organism evidence="2 3">
    <name type="scientific">Brassica carinata</name>
    <name type="common">Ethiopian mustard</name>
    <name type="synonym">Abyssinian cabbage</name>
    <dbReference type="NCBI Taxonomy" id="52824"/>
    <lineage>
        <taxon>Eukaryota</taxon>
        <taxon>Viridiplantae</taxon>
        <taxon>Streptophyta</taxon>
        <taxon>Embryophyta</taxon>
        <taxon>Tracheophyta</taxon>
        <taxon>Spermatophyta</taxon>
        <taxon>Magnoliopsida</taxon>
        <taxon>eudicotyledons</taxon>
        <taxon>Gunneridae</taxon>
        <taxon>Pentapetalae</taxon>
        <taxon>rosids</taxon>
        <taxon>malvids</taxon>
        <taxon>Brassicales</taxon>
        <taxon>Brassicaceae</taxon>
        <taxon>Brassiceae</taxon>
        <taxon>Brassica</taxon>
    </lineage>
</organism>